<dbReference type="AlphaFoldDB" id="H2C1Z3"/>
<evidence type="ECO:0000256" key="2">
    <source>
        <dbReference type="ARBA" id="ARBA00023002"/>
    </source>
</evidence>
<evidence type="ECO:0000256" key="1">
    <source>
        <dbReference type="ARBA" id="ARBA00022964"/>
    </source>
</evidence>
<name>H2C1Z3_9CREN</name>
<dbReference type="EMBL" id="JH597761">
    <property type="protein sequence ID" value="EHP70264.1"/>
    <property type="molecule type" value="Genomic_DNA"/>
</dbReference>
<keyword evidence="2" id="KW-0560">Oxidoreductase</keyword>
<dbReference type="Pfam" id="PF07883">
    <property type="entry name" value="Cupin_2"/>
    <property type="match status" value="1"/>
</dbReference>
<evidence type="ECO:0000259" key="3">
    <source>
        <dbReference type="Pfam" id="PF07883"/>
    </source>
</evidence>
<gene>
    <name evidence="4" type="ORF">MetMK1DRAFT_00007660</name>
</gene>
<evidence type="ECO:0000313" key="5">
    <source>
        <dbReference type="Proteomes" id="UP000003980"/>
    </source>
</evidence>
<protein>
    <submittedName>
        <fullName evidence="4">Gentisate 1,2-dioxygenase</fullName>
    </submittedName>
</protein>
<dbReference type="CDD" id="cd02216">
    <property type="entry name" value="cupin_GDO-like_N"/>
    <property type="match status" value="1"/>
</dbReference>
<dbReference type="PANTHER" id="PTHR41517:SF1">
    <property type="entry name" value="CUPIN"/>
    <property type="match status" value="1"/>
</dbReference>
<dbReference type="PANTHER" id="PTHR41517">
    <property type="entry name" value="1,2-DIOXYGENASE PROTEIN-RELATED"/>
    <property type="match status" value="1"/>
</dbReference>
<dbReference type="Proteomes" id="UP000003980">
    <property type="component" value="Unassembled WGS sequence"/>
</dbReference>
<dbReference type="GO" id="GO:0051213">
    <property type="term" value="F:dioxygenase activity"/>
    <property type="evidence" value="ECO:0007669"/>
    <property type="project" value="UniProtKB-KW"/>
</dbReference>
<dbReference type="HOGENOM" id="CLU_060572_0_0_2"/>
<dbReference type="InterPro" id="IPR014710">
    <property type="entry name" value="RmlC-like_jellyroll"/>
</dbReference>
<dbReference type="InterPro" id="IPR047183">
    <property type="entry name" value="GDO-like"/>
</dbReference>
<dbReference type="Gene3D" id="2.60.120.10">
    <property type="entry name" value="Jelly Rolls"/>
    <property type="match status" value="1"/>
</dbReference>
<evidence type="ECO:0000313" key="4">
    <source>
        <dbReference type="EMBL" id="EHP70264.1"/>
    </source>
</evidence>
<organism evidence="4 5">
    <name type="scientific">Metallosphaera yellowstonensis MK1</name>
    <dbReference type="NCBI Taxonomy" id="671065"/>
    <lineage>
        <taxon>Archaea</taxon>
        <taxon>Thermoproteota</taxon>
        <taxon>Thermoprotei</taxon>
        <taxon>Sulfolobales</taxon>
        <taxon>Sulfolobaceae</taxon>
        <taxon>Metallosphaera</taxon>
    </lineage>
</organism>
<dbReference type="RefSeq" id="WP_009070848.1">
    <property type="nucleotide sequence ID" value="NZ_JH597761.1"/>
</dbReference>
<dbReference type="STRING" id="671065.MetMK1DRAFT_00007660"/>
<accession>H2C1Z3</accession>
<reference evidence="4 5" key="1">
    <citation type="submission" date="2012-01" db="EMBL/GenBank/DDBJ databases">
        <title>Improved High-Quality Draft sequence of Metallosphaera yellowstonensis MK1.</title>
        <authorList>
            <consortium name="US DOE Joint Genome Institute"/>
            <person name="Lucas S."/>
            <person name="Han J."/>
            <person name="Cheng J.-F."/>
            <person name="Goodwin L."/>
            <person name="Pitluck S."/>
            <person name="Peters L."/>
            <person name="Teshima H."/>
            <person name="Detter J.C."/>
            <person name="Han C."/>
            <person name="Tapia R."/>
            <person name="Land M."/>
            <person name="Hauser L."/>
            <person name="Kyrpides N."/>
            <person name="Kozubal M."/>
            <person name="Macur R.E."/>
            <person name="Jay Z."/>
            <person name="Inskeep W."/>
            <person name="Woyke T."/>
        </authorList>
    </citation>
    <scope>NUCLEOTIDE SEQUENCE [LARGE SCALE GENOMIC DNA]</scope>
    <source>
        <strain evidence="4 5">MK1</strain>
    </source>
</reference>
<proteinExistence type="predicted"/>
<keyword evidence="1 4" id="KW-0223">Dioxygenase</keyword>
<dbReference type="SUPFAM" id="SSF51182">
    <property type="entry name" value="RmlC-like cupins"/>
    <property type="match status" value="1"/>
</dbReference>
<dbReference type="eggNOG" id="arCOG02994">
    <property type="taxonomic scope" value="Archaea"/>
</dbReference>
<keyword evidence="5" id="KW-1185">Reference proteome</keyword>
<dbReference type="InterPro" id="IPR013096">
    <property type="entry name" value="Cupin_2"/>
</dbReference>
<dbReference type="InterPro" id="IPR011051">
    <property type="entry name" value="RmlC_Cupin_sf"/>
</dbReference>
<feature type="domain" description="Cupin type-2" evidence="3">
    <location>
        <begin position="104"/>
        <end position="172"/>
    </location>
</feature>
<sequence>MSELVTKKELLAKLKSELDSNSLNTYIFSYEAKYGLASRPIFTKTPQPMAIPYSWKYRKVKELLNQVASLLTLEESERRNATMVNPGLKDIVSIATTPTIYSSFQVLKPGDEAIAHRHTVDAFRFVVEAPHEKAYTVVNGVKVNMREGDLILTPDWAWHGHRNEGDSDVYFMTGQNAILIYWIGASFYENYEEVTGSKFEPILYTDREILSYFEGGLVPSGGPFTVRNPLIYYPYERMRKALFSLYEKVKDPQIVVDYVNPIDGGSPLPGMRINMRLIRPKSSTRLMRRTENSVFCTFRGEAKFELPEQKKEFKCEPYDVVVLPSWTQYRIVNDTEEPAILFSYSDEPVFRFLGVFREEQKSG</sequence>
<dbReference type="CDD" id="cd06992">
    <property type="entry name" value="cupin_GDO-like_C"/>
    <property type="match status" value="1"/>
</dbReference>
<dbReference type="OrthoDB" id="33544at2157"/>